<dbReference type="InterPro" id="IPR006680">
    <property type="entry name" value="Amidohydro-rel"/>
</dbReference>
<dbReference type="Gene3D" id="2.30.40.10">
    <property type="entry name" value="Urease, subunit C, domain 1"/>
    <property type="match status" value="1"/>
</dbReference>
<evidence type="ECO:0000313" key="3">
    <source>
        <dbReference type="Proteomes" id="UP000585905"/>
    </source>
</evidence>
<protein>
    <submittedName>
        <fullName evidence="2">N-acetylglucosamine-6-phosphate deacetylase</fullName>
    </submittedName>
</protein>
<dbReference type="Proteomes" id="UP000585905">
    <property type="component" value="Unassembled WGS sequence"/>
</dbReference>
<dbReference type="AlphaFoldDB" id="A0A839EC82"/>
<dbReference type="InterPro" id="IPR011059">
    <property type="entry name" value="Metal-dep_hydrolase_composite"/>
</dbReference>
<accession>A0A839EC82</accession>
<reference evidence="2 3" key="1">
    <citation type="submission" date="2020-07" db="EMBL/GenBank/DDBJ databases">
        <title>Sequencing the genomes of 1000 actinobacteria strains.</title>
        <authorList>
            <person name="Klenk H.-P."/>
        </authorList>
    </citation>
    <scope>NUCLEOTIDE SEQUENCE [LARGE SCALE GENOMIC DNA]</scope>
    <source>
        <strain evidence="2 3">DSM 19663</strain>
    </source>
</reference>
<dbReference type="EMBL" id="JACGWX010000006">
    <property type="protein sequence ID" value="MBA8848733.1"/>
    <property type="molecule type" value="Genomic_DNA"/>
</dbReference>
<gene>
    <name evidence="2" type="ORF">FHX53_002343</name>
</gene>
<sequence length="50" mass="5216">MFAATAAPARAIGRRDLGSLAPGMPADVVLWDDDLVVSYVWQGGSLTEPA</sequence>
<evidence type="ECO:0000259" key="1">
    <source>
        <dbReference type="Pfam" id="PF01979"/>
    </source>
</evidence>
<dbReference type="Gene3D" id="3.20.20.140">
    <property type="entry name" value="Metal-dependent hydrolases"/>
    <property type="match status" value="1"/>
</dbReference>
<proteinExistence type="predicted"/>
<comment type="caution">
    <text evidence="2">The sequence shown here is derived from an EMBL/GenBank/DDBJ whole genome shotgun (WGS) entry which is preliminary data.</text>
</comment>
<name>A0A839EC82_9MICO</name>
<dbReference type="GO" id="GO:0016810">
    <property type="term" value="F:hydrolase activity, acting on carbon-nitrogen (but not peptide) bonds"/>
    <property type="evidence" value="ECO:0007669"/>
    <property type="project" value="InterPro"/>
</dbReference>
<dbReference type="Pfam" id="PF01979">
    <property type="entry name" value="Amidohydro_1"/>
    <property type="match status" value="1"/>
</dbReference>
<feature type="domain" description="Amidohydrolase-related" evidence="1">
    <location>
        <begin position="3"/>
        <end position="42"/>
    </location>
</feature>
<dbReference type="SUPFAM" id="SSF51338">
    <property type="entry name" value="Composite domain of metallo-dependent hydrolases"/>
    <property type="match status" value="1"/>
</dbReference>
<evidence type="ECO:0000313" key="2">
    <source>
        <dbReference type="EMBL" id="MBA8848733.1"/>
    </source>
</evidence>
<keyword evidence="3" id="KW-1185">Reference proteome</keyword>
<organism evidence="2 3">
    <name type="scientific">Microcella alkalica</name>
    <dbReference type="NCBI Taxonomy" id="355930"/>
    <lineage>
        <taxon>Bacteria</taxon>
        <taxon>Bacillati</taxon>
        <taxon>Actinomycetota</taxon>
        <taxon>Actinomycetes</taxon>
        <taxon>Micrococcales</taxon>
        <taxon>Microbacteriaceae</taxon>
        <taxon>Microcella</taxon>
    </lineage>
</organism>